<dbReference type="AlphaFoldDB" id="A0AAV5FMP2"/>
<proteinExistence type="predicted"/>
<sequence>MLVTLVALVIVAAISISLAPAHLSFSISNATTSLIPVEGHPNLRNGFYNLTLVTINTSRRMWVHYSSLSTRIWYSSTAYILAEDVNTTTALPRWQRPRNSTAVAIYADYGQYDETGTPVPGTAMTGKQLDAEKAAVNCRVVVETRCGSSSGCCPPSRTPSG</sequence>
<dbReference type="PANTHER" id="PTHR36480:SF5">
    <property type="entry name" value="LATE EMBRYOGENESIS ABUNDANT PROTEIN LEA-2 SUBGROUP DOMAIN-CONTAINING PROTEIN"/>
    <property type="match status" value="1"/>
</dbReference>
<protein>
    <submittedName>
        <fullName evidence="2">Uncharacterized protein</fullName>
    </submittedName>
</protein>
<evidence type="ECO:0000313" key="3">
    <source>
        <dbReference type="Proteomes" id="UP001054889"/>
    </source>
</evidence>
<name>A0AAV5FMP2_ELECO</name>
<reference evidence="2" key="1">
    <citation type="journal article" date="2018" name="DNA Res.">
        <title>Multiple hybrid de novo genome assembly of finger millet, an orphan allotetraploid crop.</title>
        <authorList>
            <person name="Hatakeyama M."/>
            <person name="Aluri S."/>
            <person name="Balachadran M.T."/>
            <person name="Sivarajan S.R."/>
            <person name="Patrignani A."/>
            <person name="Gruter S."/>
            <person name="Poveda L."/>
            <person name="Shimizu-Inatsugi R."/>
            <person name="Baeten J."/>
            <person name="Francoijs K.J."/>
            <person name="Nataraja K.N."/>
            <person name="Reddy Y.A.N."/>
            <person name="Phadnis S."/>
            <person name="Ravikumar R.L."/>
            <person name="Schlapbach R."/>
            <person name="Sreeman S.M."/>
            <person name="Shimizu K.K."/>
        </authorList>
    </citation>
    <scope>NUCLEOTIDE SEQUENCE</scope>
</reference>
<dbReference type="EMBL" id="BQKI01000088">
    <property type="protein sequence ID" value="GJN36008.1"/>
    <property type="molecule type" value="Genomic_DNA"/>
</dbReference>
<comment type="caution">
    <text evidence="2">The sequence shown here is derived from an EMBL/GenBank/DDBJ whole genome shotgun (WGS) entry which is preliminary data.</text>
</comment>
<feature type="signal peptide" evidence="1">
    <location>
        <begin position="1"/>
        <end position="21"/>
    </location>
</feature>
<accession>A0AAV5FMP2</accession>
<reference evidence="2" key="2">
    <citation type="submission" date="2021-12" db="EMBL/GenBank/DDBJ databases">
        <title>Resequencing data analysis of finger millet.</title>
        <authorList>
            <person name="Hatakeyama M."/>
            <person name="Aluri S."/>
            <person name="Balachadran M.T."/>
            <person name="Sivarajan S.R."/>
            <person name="Poveda L."/>
            <person name="Shimizu-Inatsugi R."/>
            <person name="Schlapbach R."/>
            <person name="Sreeman S.M."/>
            <person name="Shimizu K.K."/>
        </authorList>
    </citation>
    <scope>NUCLEOTIDE SEQUENCE</scope>
</reference>
<evidence type="ECO:0000256" key="1">
    <source>
        <dbReference type="SAM" id="SignalP"/>
    </source>
</evidence>
<feature type="chain" id="PRO_5043808879" evidence="1">
    <location>
        <begin position="22"/>
        <end position="161"/>
    </location>
</feature>
<keyword evidence="1" id="KW-0732">Signal</keyword>
<dbReference type="Proteomes" id="UP001054889">
    <property type="component" value="Unassembled WGS sequence"/>
</dbReference>
<gene>
    <name evidence="2" type="primary">gb24831</name>
    <name evidence="2" type="ORF">PR202_gb24831</name>
</gene>
<keyword evidence="3" id="KW-1185">Reference proteome</keyword>
<evidence type="ECO:0000313" key="2">
    <source>
        <dbReference type="EMBL" id="GJN36008.1"/>
    </source>
</evidence>
<dbReference type="PANTHER" id="PTHR36480">
    <property type="entry name" value="OS06G0118900 PROTEIN-RELATED"/>
    <property type="match status" value="1"/>
</dbReference>
<organism evidence="2 3">
    <name type="scientific">Eleusine coracana subsp. coracana</name>
    <dbReference type="NCBI Taxonomy" id="191504"/>
    <lineage>
        <taxon>Eukaryota</taxon>
        <taxon>Viridiplantae</taxon>
        <taxon>Streptophyta</taxon>
        <taxon>Embryophyta</taxon>
        <taxon>Tracheophyta</taxon>
        <taxon>Spermatophyta</taxon>
        <taxon>Magnoliopsida</taxon>
        <taxon>Liliopsida</taxon>
        <taxon>Poales</taxon>
        <taxon>Poaceae</taxon>
        <taxon>PACMAD clade</taxon>
        <taxon>Chloridoideae</taxon>
        <taxon>Cynodonteae</taxon>
        <taxon>Eleusininae</taxon>
        <taxon>Eleusine</taxon>
    </lineage>
</organism>